<evidence type="ECO:0000256" key="6">
    <source>
        <dbReference type="ARBA" id="ARBA00022692"/>
    </source>
</evidence>
<dbReference type="InterPro" id="IPR045070">
    <property type="entry name" value="MATE_MepA-like"/>
</dbReference>
<keyword evidence="12" id="KW-1185">Reference proteome</keyword>
<reference evidence="11 12" key="1">
    <citation type="submission" date="2023-03" db="EMBL/GenBank/DDBJ databases">
        <title>Complete genome sequence of Tepidibacter sp. SWIR-1, isolated from a deep-sea hydrothermal vent.</title>
        <authorList>
            <person name="Li X."/>
        </authorList>
    </citation>
    <scope>NUCLEOTIDE SEQUENCE [LARGE SCALE GENOMIC DNA]</scope>
    <source>
        <strain evidence="11 12">SWIR-1</strain>
    </source>
</reference>
<feature type="transmembrane region" description="Helical" evidence="10">
    <location>
        <begin position="137"/>
        <end position="154"/>
    </location>
</feature>
<feature type="transmembrane region" description="Helical" evidence="10">
    <location>
        <begin position="166"/>
        <end position="189"/>
    </location>
</feature>
<protein>
    <recommendedName>
        <fullName evidence="3">Multidrug export protein MepA</fullName>
    </recommendedName>
</protein>
<sequence>MDEKQKFMGSYPINKLLLKFSIPAIIGMLVMALYNIADGIFIGKGVGALALGGVTIAMPIMLVMMAIALMVGVGAASAISRKIGEGNIESAEKVLGEAVSLNLIVNFLFTIILFAFMDQILIICGATPSILPYAKEYMNVIAFGILINSFAMSTNHPIRAEGNAKVAMITMVIGAIVNIVLDYIFIFIFRMGVTGAALATIIAQSCSAIWILMYYLKGNSILKIRKSNMKFTIENVREIVTVGMATFFRQISGSLLMIIVNKTLVAYGNDYYVVALGIINRVMMFMFMPMYGIVQGFQPIAGFNYGAKKIKRVQESLKYANVYATILSVIGFLIALIFPTQVMKIFTNDQTTIDIGVEALSMMIWGLPVVGIQTIGASLFQAIGKGTESVILTMSRQILLLIPLVIILPNFMGVHGVFYSYPISDIGSFLITLVLVAKENIALKNYRIQEEF</sequence>
<dbReference type="PIRSF" id="PIRSF006603">
    <property type="entry name" value="DinF"/>
    <property type="match status" value="1"/>
</dbReference>
<feature type="transmembrane region" description="Helical" evidence="10">
    <location>
        <begin position="362"/>
        <end position="383"/>
    </location>
</feature>
<keyword evidence="6 10" id="KW-0812">Transmembrane</keyword>
<dbReference type="Pfam" id="PF01554">
    <property type="entry name" value="MatE"/>
    <property type="match status" value="2"/>
</dbReference>
<feature type="transmembrane region" description="Helical" evidence="10">
    <location>
        <begin position="390"/>
        <end position="412"/>
    </location>
</feature>
<evidence type="ECO:0000256" key="5">
    <source>
        <dbReference type="ARBA" id="ARBA00022475"/>
    </source>
</evidence>
<gene>
    <name evidence="11" type="ORF">P4S50_12870</name>
</gene>
<dbReference type="InterPro" id="IPR002528">
    <property type="entry name" value="MATE_fam"/>
</dbReference>
<dbReference type="PANTHER" id="PTHR43823:SF3">
    <property type="entry name" value="MULTIDRUG EXPORT PROTEIN MEPA"/>
    <property type="match status" value="1"/>
</dbReference>
<evidence type="ECO:0000256" key="1">
    <source>
        <dbReference type="ARBA" id="ARBA00004651"/>
    </source>
</evidence>
<accession>A0ABY8E8P1</accession>
<proteinExistence type="inferred from homology"/>
<dbReference type="CDD" id="cd13143">
    <property type="entry name" value="MATE_MepA_like"/>
    <property type="match status" value="1"/>
</dbReference>
<dbReference type="InterPro" id="IPR048279">
    <property type="entry name" value="MdtK-like"/>
</dbReference>
<dbReference type="InterPro" id="IPR051327">
    <property type="entry name" value="MATE_MepA_subfamily"/>
</dbReference>
<keyword evidence="8 10" id="KW-0472">Membrane</keyword>
<feature type="transmembrane region" description="Helical" evidence="10">
    <location>
        <begin position="319"/>
        <end position="342"/>
    </location>
</feature>
<feature type="transmembrane region" description="Helical" evidence="10">
    <location>
        <begin position="49"/>
        <end position="73"/>
    </location>
</feature>
<evidence type="ECO:0000313" key="12">
    <source>
        <dbReference type="Proteomes" id="UP001222800"/>
    </source>
</evidence>
<keyword evidence="5" id="KW-1003">Cell membrane</keyword>
<evidence type="ECO:0000256" key="9">
    <source>
        <dbReference type="ARBA" id="ARBA00023251"/>
    </source>
</evidence>
<evidence type="ECO:0000256" key="2">
    <source>
        <dbReference type="ARBA" id="ARBA00008417"/>
    </source>
</evidence>
<name>A0ABY8E8P1_9FIRM</name>
<dbReference type="PANTHER" id="PTHR43823">
    <property type="entry name" value="SPORULATION PROTEIN YKVU"/>
    <property type="match status" value="1"/>
</dbReference>
<evidence type="ECO:0000313" key="11">
    <source>
        <dbReference type="EMBL" id="WFD09275.1"/>
    </source>
</evidence>
<evidence type="ECO:0000256" key="10">
    <source>
        <dbReference type="SAM" id="Phobius"/>
    </source>
</evidence>
<evidence type="ECO:0000256" key="8">
    <source>
        <dbReference type="ARBA" id="ARBA00023136"/>
    </source>
</evidence>
<dbReference type="NCBIfam" id="TIGR00797">
    <property type="entry name" value="matE"/>
    <property type="match status" value="1"/>
</dbReference>
<feature type="transmembrane region" description="Helical" evidence="10">
    <location>
        <begin position="16"/>
        <end position="37"/>
    </location>
</feature>
<comment type="similarity">
    <text evidence="2">Belongs to the multi antimicrobial extrusion (MATE) (TC 2.A.66.1) family. MepA subfamily.</text>
</comment>
<feature type="transmembrane region" description="Helical" evidence="10">
    <location>
        <begin position="236"/>
        <end position="259"/>
    </location>
</feature>
<dbReference type="Proteomes" id="UP001222800">
    <property type="component" value="Chromosome"/>
</dbReference>
<comment type="subcellular location">
    <subcellularLocation>
        <location evidence="1">Cell membrane</location>
        <topology evidence="1">Multi-pass membrane protein</topology>
    </subcellularLocation>
</comment>
<feature type="transmembrane region" description="Helical" evidence="10">
    <location>
        <begin position="195"/>
        <end position="216"/>
    </location>
</feature>
<dbReference type="EMBL" id="CP120733">
    <property type="protein sequence ID" value="WFD09275.1"/>
    <property type="molecule type" value="Genomic_DNA"/>
</dbReference>
<feature type="transmembrane region" description="Helical" evidence="10">
    <location>
        <begin position="94"/>
        <end position="117"/>
    </location>
</feature>
<evidence type="ECO:0000256" key="4">
    <source>
        <dbReference type="ARBA" id="ARBA00022448"/>
    </source>
</evidence>
<dbReference type="RefSeq" id="WP_277731198.1">
    <property type="nucleotide sequence ID" value="NZ_CP120733.1"/>
</dbReference>
<evidence type="ECO:0000256" key="3">
    <source>
        <dbReference type="ARBA" id="ARBA00022106"/>
    </source>
</evidence>
<evidence type="ECO:0000256" key="7">
    <source>
        <dbReference type="ARBA" id="ARBA00022989"/>
    </source>
</evidence>
<keyword evidence="9" id="KW-0046">Antibiotic resistance</keyword>
<keyword evidence="7 10" id="KW-1133">Transmembrane helix</keyword>
<keyword evidence="4" id="KW-0813">Transport</keyword>
<organism evidence="11 12">
    <name type="scientific">Tepidibacter hydrothermalis</name>
    <dbReference type="NCBI Taxonomy" id="3036126"/>
    <lineage>
        <taxon>Bacteria</taxon>
        <taxon>Bacillati</taxon>
        <taxon>Bacillota</taxon>
        <taxon>Clostridia</taxon>
        <taxon>Peptostreptococcales</taxon>
        <taxon>Peptostreptococcaceae</taxon>
        <taxon>Tepidibacter</taxon>
    </lineage>
</organism>